<dbReference type="STRING" id="1198029.A0A1U7LRR8"/>
<evidence type="ECO:0000256" key="4">
    <source>
        <dbReference type="ARBA" id="ARBA00022801"/>
    </source>
</evidence>
<dbReference type="Pfam" id="PF00883">
    <property type="entry name" value="Peptidase_M17"/>
    <property type="match status" value="1"/>
</dbReference>
<keyword evidence="4" id="KW-0378">Hydrolase</keyword>
<reference evidence="6 7" key="1">
    <citation type="submission" date="2016-04" db="EMBL/GenBank/DDBJ databases">
        <title>Evolutionary innovation and constraint leading to complex multicellularity in the Ascomycota.</title>
        <authorList>
            <person name="Cisse O."/>
            <person name="Nguyen A."/>
            <person name="Hewitt D.A."/>
            <person name="Jedd G."/>
            <person name="Stajich J.E."/>
        </authorList>
    </citation>
    <scope>NUCLEOTIDE SEQUENCE [LARGE SCALE GENOMIC DNA]</scope>
    <source>
        <strain evidence="6 7">DAH-3</strain>
    </source>
</reference>
<dbReference type="PANTHER" id="PTHR11963">
    <property type="entry name" value="LEUCINE AMINOPEPTIDASE-RELATED"/>
    <property type="match status" value="1"/>
</dbReference>
<dbReference type="AlphaFoldDB" id="A0A1U7LRR8"/>
<dbReference type="OMA" id="ISCFKAP"/>
<protein>
    <submittedName>
        <fullName evidence="6">Putative aminopeptidase W07G4.4</fullName>
    </submittedName>
</protein>
<comment type="caution">
    <text evidence="6">The sequence shown here is derived from an EMBL/GenBank/DDBJ whole genome shotgun (WGS) entry which is preliminary data.</text>
</comment>
<keyword evidence="3" id="KW-0645">Protease</keyword>
<dbReference type="InterPro" id="IPR011356">
    <property type="entry name" value="Leucine_aapep/pepB"/>
</dbReference>
<name>A0A1U7LRR8_NEOID</name>
<feature type="domain" description="Cytosol aminopeptidase" evidence="5">
    <location>
        <begin position="352"/>
        <end position="359"/>
    </location>
</feature>
<gene>
    <name evidence="6" type="ORF">NEOLI_002818</name>
</gene>
<dbReference type="PRINTS" id="PR00481">
    <property type="entry name" value="LAMNOPPTDASE"/>
</dbReference>
<dbReference type="Gene3D" id="3.40.630.10">
    <property type="entry name" value="Zn peptidases"/>
    <property type="match status" value="1"/>
</dbReference>
<dbReference type="EMBL" id="LXFE01000420">
    <property type="protein sequence ID" value="OLL25366.1"/>
    <property type="molecule type" value="Genomic_DNA"/>
</dbReference>
<organism evidence="6 7">
    <name type="scientific">Neolecta irregularis (strain DAH-3)</name>
    <dbReference type="NCBI Taxonomy" id="1198029"/>
    <lineage>
        <taxon>Eukaryota</taxon>
        <taxon>Fungi</taxon>
        <taxon>Dikarya</taxon>
        <taxon>Ascomycota</taxon>
        <taxon>Taphrinomycotina</taxon>
        <taxon>Neolectales</taxon>
        <taxon>Neolectaceae</taxon>
        <taxon>Neolecta</taxon>
    </lineage>
</organism>
<dbReference type="GO" id="GO:0006508">
    <property type="term" value="P:proteolysis"/>
    <property type="evidence" value="ECO:0007669"/>
    <property type="project" value="UniProtKB-KW"/>
</dbReference>
<keyword evidence="2 6" id="KW-0031">Aminopeptidase</keyword>
<dbReference type="InterPro" id="IPR000819">
    <property type="entry name" value="Peptidase_M17_C"/>
</dbReference>
<evidence type="ECO:0000256" key="1">
    <source>
        <dbReference type="ARBA" id="ARBA00009528"/>
    </source>
</evidence>
<comment type="similarity">
    <text evidence="1">Belongs to the peptidase M17 family.</text>
</comment>
<dbReference type="SUPFAM" id="SSF53187">
    <property type="entry name" value="Zn-dependent exopeptidases"/>
    <property type="match status" value="1"/>
</dbReference>
<dbReference type="PANTHER" id="PTHR11963:SF48">
    <property type="entry name" value="DIPEPTIDASE B, ISOFORM A"/>
    <property type="match status" value="1"/>
</dbReference>
<dbReference type="Proteomes" id="UP000186594">
    <property type="component" value="Unassembled WGS sequence"/>
</dbReference>
<sequence length="531" mass="57093">MTPPRYSVHAEPLSIKDSAFKLSESTLKDYDCLVLIYTNAETLQQFSIDAVSQLSKINLSFSSECSLIHSNIAPGNRLVLSPTAGLSGDTDDVRLFGEAAGAATRKAIASGANKILIHIVDPPTLQIANGAYRNFAQVALLGCLDVVNSRRNANTKVGIMFKDQKKGEEIIKVVVAIEEGRILARKIGTGCPEEMAPPKFAEAIMEAFKNEKAIKSELIQDYDIMLKEYPLLAAVGRSASKVHRHNSRIVKLEYKSPDQSKVKENLSFIGKGITLDTGGLDIKAGGGMRGMSRDCLGAGSVAALMLTIAKLQPEHINVSAKLAIVRNNTGSEAYSCDEVITSRAGKRVLVGNTDAEGRMVMTDLLCEAKEEALESMKKHSVPHRLFTVATLTGHACIAFGPYSTSLSNGPASADMISHRLAKAGHVWGDPFEISTLRREDFSMVRPGNPESEDVVQANTLPTVRTARGHQYPAAFMIIASGLENHQGKIGYTHCDIAGAAEDEPIKLSLGRVNARPVPALVGAFVIPEGCQ</sequence>
<evidence type="ECO:0000256" key="3">
    <source>
        <dbReference type="ARBA" id="ARBA00022670"/>
    </source>
</evidence>
<dbReference type="OrthoDB" id="412814at2759"/>
<evidence type="ECO:0000256" key="2">
    <source>
        <dbReference type="ARBA" id="ARBA00022438"/>
    </source>
</evidence>
<proteinExistence type="inferred from homology"/>
<evidence type="ECO:0000259" key="5">
    <source>
        <dbReference type="PROSITE" id="PS00631"/>
    </source>
</evidence>
<keyword evidence="7" id="KW-1185">Reference proteome</keyword>
<accession>A0A1U7LRR8</accession>
<dbReference type="GO" id="GO:0070006">
    <property type="term" value="F:metalloaminopeptidase activity"/>
    <property type="evidence" value="ECO:0007669"/>
    <property type="project" value="InterPro"/>
</dbReference>
<evidence type="ECO:0000313" key="7">
    <source>
        <dbReference type="Proteomes" id="UP000186594"/>
    </source>
</evidence>
<dbReference type="GO" id="GO:0005737">
    <property type="term" value="C:cytoplasm"/>
    <property type="evidence" value="ECO:0007669"/>
    <property type="project" value="InterPro"/>
</dbReference>
<dbReference type="GO" id="GO:0030145">
    <property type="term" value="F:manganese ion binding"/>
    <property type="evidence" value="ECO:0007669"/>
    <property type="project" value="InterPro"/>
</dbReference>
<dbReference type="PROSITE" id="PS00631">
    <property type="entry name" value="CYTOSOL_AP"/>
    <property type="match status" value="1"/>
</dbReference>
<evidence type="ECO:0000313" key="6">
    <source>
        <dbReference type="EMBL" id="OLL25366.1"/>
    </source>
</evidence>